<evidence type="ECO:0000313" key="3">
    <source>
        <dbReference type="EMBL" id="CAB5025921.1"/>
    </source>
</evidence>
<proteinExistence type="predicted"/>
<dbReference type="EMBL" id="CAFBND010000001">
    <property type="protein sequence ID" value="CAB4924672.1"/>
    <property type="molecule type" value="Genomic_DNA"/>
</dbReference>
<accession>A0A6J7I1Q3</accession>
<name>A0A6J7I1Q3_9ZZZZ</name>
<dbReference type="EMBL" id="CAFBIZ010000251">
    <property type="protein sequence ID" value="CAB4852295.1"/>
    <property type="molecule type" value="Genomic_DNA"/>
</dbReference>
<dbReference type="EMBL" id="CAFBPU010000008">
    <property type="protein sequence ID" value="CAB5025921.1"/>
    <property type="molecule type" value="Genomic_DNA"/>
</dbReference>
<evidence type="ECO:0000313" key="2">
    <source>
        <dbReference type="EMBL" id="CAB4924672.1"/>
    </source>
</evidence>
<protein>
    <submittedName>
        <fullName evidence="2">Unannotated protein</fullName>
    </submittedName>
</protein>
<organism evidence="2">
    <name type="scientific">freshwater metagenome</name>
    <dbReference type="NCBI Taxonomy" id="449393"/>
    <lineage>
        <taxon>unclassified sequences</taxon>
        <taxon>metagenomes</taxon>
        <taxon>ecological metagenomes</taxon>
    </lineage>
</organism>
<evidence type="ECO:0000313" key="1">
    <source>
        <dbReference type="EMBL" id="CAB4852295.1"/>
    </source>
</evidence>
<sequence length="344" mass="36849">MAMLAFGSPLERRGLVAVMRMVATAVGTRPFDGDRADLVRMFAGLESCSGCHGFPESLDFSDLTGDIEPWADGADGIAEIMKCLPGDKQRLEAVHAGLLVALYSIEQDPVGLSAARWISKELGASDSMVRTATLTAGVHSHAAQADLFRRFMSERIGVPVDEVRKFASRKDLGAITAPALNDRYHRLLEQAPDGSLGGEMRRFYSDAPFAVPGTPGVPLPVEFLGSHDVHHVLAGYDTMAHGEVYTAVFNAGNAAAGIGWLSVVLLQWHQGIKIGVFNPAHAHLDPAIVADAAQRGAATHVDVYSYEWDWMSLLERPLDEVRGSLGIPPGGTVLAGATWNPKSE</sequence>
<dbReference type="AlphaFoldDB" id="A0A6J7I1Q3"/>
<reference evidence="2" key="1">
    <citation type="submission" date="2020-05" db="EMBL/GenBank/DDBJ databases">
        <authorList>
            <person name="Chiriac C."/>
            <person name="Salcher M."/>
            <person name="Ghai R."/>
            <person name="Kavagutti S V."/>
        </authorList>
    </citation>
    <scope>NUCLEOTIDE SEQUENCE</scope>
</reference>
<gene>
    <name evidence="1" type="ORF">UFOPK3268_01588</name>
    <name evidence="2" type="ORF">UFOPK3752_00054</name>
    <name evidence="3" type="ORF">UFOPK4150_00544</name>
</gene>